<feature type="transmembrane region" description="Helical" evidence="8">
    <location>
        <begin position="1142"/>
        <end position="1162"/>
    </location>
</feature>
<dbReference type="Pfam" id="PF19055">
    <property type="entry name" value="ABC2_membrane_7"/>
    <property type="match status" value="2"/>
</dbReference>
<keyword evidence="11" id="KW-1185">Reference proteome</keyword>
<feature type="domain" description="ABC transporter" evidence="9">
    <location>
        <begin position="580"/>
        <end position="830"/>
    </location>
</feature>
<dbReference type="GO" id="GO:0016887">
    <property type="term" value="F:ATP hydrolysis activity"/>
    <property type="evidence" value="ECO:0007669"/>
    <property type="project" value="InterPro"/>
</dbReference>
<dbReference type="PANTHER" id="PTHR48041:SF119">
    <property type="entry name" value="ROA1P"/>
    <property type="match status" value="1"/>
</dbReference>
<feature type="transmembrane region" description="Helical" evidence="8">
    <location>
        <begin position="284"/>
        <end position="305"/>
    </location>
</feature>
<dbReference type="InterPro" id="IPR050352">
    <property type="entry name" value="ABCG_transporters"/>
</dbReference>
<feature type="transmembrane region" description="Helical" evidence="8">
    <location>
        <begin position="515"/>
        <end position="537"/>
    </location>
</feature>
<evidence type="ECO:0000256" key="3">
    <source>
        <dbReference type="ARBA" id="ARBA00022692"/>
    </source>
</evidence>
<keyword evidence="7 8" id="KW-0472">Membrane</keyword>
<dbReference type="EMBL" id="ML976681">
    <property type="protein sequence ID" value="KAF1973365.1"/>
    <property type="molecule type" value="Genomic_DNA"/>
</dbReference>
<evidence type="ECO:0000256" key="4">
    <source>
        <dbReference type="ARBA" id="ARBA00022741"/>
    </source>
</evidence>
<dbReference type="Proteomes" id="UP000800036">
    <property type="component" value="Unassembled WGS sequence"/>
</dbReference>
<accession>A0A6A5V8D8</accession>
<dbReference type="PANTHER" id="PTHR48041">
    <property type="entry name" value="ABC TRANSPORTER G FAMILY MEMBER 28"/>
    <property type="match status" value="1"/>
</dbReference>
<gene>
    <name evidence="10" type="ORF">BU23DRAFT_465054</name>
</gene>
<sequence>MSGRMKGSRLSVAGRTLFNGSESTSHIQSGFVIQQDILLPTLTVRETLTYAAQLRLPSSISQEEKKQLVEEVIMELSLKEAANTRIGNHEHRGCSGGEKRRVSIGVQLLSNPSLLWLDEPTTGLDSTSAYQIIKTLQNLARKGRTIIVTIHQPRSEIWGLFDNIILLTKSKPAYAGSADECLPYFQNLGHEMPPFTNPAEYLIDIVSVDNRSEEAEAEAQVRVNHITEAWREHSSKLLNENESKEQAIAVQHTQNGSHARHISPLQQIRVLTARTWIVTLRDPMGMFGSLVEAILMAIIIGWIFLKIDGSLSGIRSRQGALYIASAMQGYLILLYETYRLTIDIHVFDEESRQGVVGIPAFLISRRLARLLIEDIPVPLIFSLIFYFMAGFRKDGEVFLTFFSIILLEQYIAVCFAMVCVAVSRNFAGASLVANLAYTLQSMACGYFIQANTIPIYVRWTKWTAYVFYAFGALAANEFTGQFYDCPLEGGPSNPACLEYRGDFIMDSLGMPDNWIWRPILALLGFGIAFYIGAYVLLKFWNAELAMARARPSNVDASAGKEKMVTRSRDEVRTVTIRLDCYGLDIEKRSLRKKVTKAILNPLTAEFEPGTMNVIMGPSGSGKTTLLNTMAGRLRDDLTTRYKKYGNMTFNGLSPSEDVVHAICSFVTQDDDALLASLTVRETLRYAAGLRLPKWMSKQEKMQKAEDVLLKMGLKDCADNLIGNDLIKGISGGEKRRVTIAVQILTEPRILLLDEPLSGLDAFTALSIMDVLRGLANEGRTLIVTIHQPRSDLFAHFGNILLLARGGYPVYAGPAPGMLPHFAKQGYQCPRHINPADFALDLITVDLQNESREEASRAKVRSLIESWSPDMFPAVRTGSITTPAELGSLARAPASFATAFSILIRRATKNFFRQPDLLAARIGQVAGLAIVLALFFAPLKNDYYAIQNRLGFLVEIAPLYFVGMLNNIAVYPLERDVFYRDYADRVYNVEAFFLTYTFLEVPFEILSCILFSVLAVLACGLERDAPTFFIITYNAFCIVSCGESLGITFNSLFTHTGFSVNCMSVFLSVAQIMSGVMSLNIPGFLQAFNHLSPLKWAMGNMAPYTLRGVKFTCEEYQKINGRCPITTGEEALALYKLDKDPEIYIMALGICTIVYRLIAYVTLKCVKERWIGRAWKNIGGARFLKEDTPLPSGATEEATLR</sequence>
<dbReference type="AlphaFoldDB" id="A0A6A5V8D8"/>
<dbReference type="GO" id="GO:0016020">
    <property type="term" value="C:membrane"/>
    <property type="evidence" value="ECO:0007669"/>
    <property type="project" value="UniProtKB-SubCell"/>
</dbReference>
<dbReference type="Pfam" id="PF01061">
    <property type="entry name" value="ABC2_membrane"/>
    <property type="match status" value="2"/>
</dbReference>
<keyword evidence="2" id="KW-0813">Transport</keyword>
<evidence type="ECO:0000259" key="9">
    <source>
        <dbReference type="PROSITE" id="PS50893"/>
    </source>
</evidence>
<evidence type="ECO:0000256" key="6">
    <source>
        <dbReference type="ARBA" id="ARBA00022989"/>
    </source>
</evidence>
<keyword evidence="3 8" id="KW-0812">Transmembrane</keyword>
<dbReference type="PROSITE" id="PS00211">
    <property type="entry name" value="ABC_TRANSPORTER_1"/>
    <property type="match status" value="2"/>
</dbReference>
<evidence type="ECO:0000256" key="5">
    <source>
        <dbReference type="ARBA" id="ARBA00022840"/>
    </source>
</evidence>
<feature type="transmembrane region" description="Helical" evidence="8">
    <location>
        <begin position="435"/>
        <end position="457"/>
    </location>
</feature>
<feature type="transmembrane region" description="Helical" evidence="8">
    <location>
        <begin position="397"/>
        <end position="423"/>
    </location>
</feature>
<evidence type="ECO:0000256" key="8">
    <source>
        <dbReference type="SAM" id="Phobius"/>
    </source>
</evidence>
<feature type="transmembrane region" description="Helical" evidence="8">
    <location>
        <begin position="1029"/>
        <end position="1052"/>
    </location>
</feature>
<dbReference type="SUPFAM" id="SSF52540">
    <property type="entry name" value="P-loop containing nucleoside triphosphate hydrolases"/>
    <property type="match status" value="2"/>
</dbReference>
<dbReference type="Gene3D" id="3.40.50.300">
    <property type="entry name" value="P-loop containing nucleotide triphosphate hydrolases"/>
    <property type="match status" value="2"/>
</dbReference>
<name>A0A6A5V8D8_9PLEO</name>
<dbReference type="InterPro" id="IPR027417">
    <property type="entry name" value="P-loop_NTPase"/>
</dbReference>
<keyword evidence="5" id="KW-0067">ATP-binding</keyword>
<comment type="subcellular location">
    <subcellularLocation>
        <location evidence="1">Membrane</location>
        <topology evidence="1">Multi-pass membrane protein</topology>
    </subcellularLocation>
</comment>
<evidence type="ECO:0000256" key="1">
    <source>
        <dbReference type="ARBA" id="ARBA00004141"/>
    </source>
</evidence>
<dbReference type="InterPro" id="IPR043926">
    <property type="entry name" value="ABCG_dom"/>
</dbReference>
<keyword evidence="10" id="KW-0378">Hydrolase</keyword>
<dbReference type="InterPro" id="IPR013525">
    <property type="entry name" value="ABC2_TM"/>
</dbReference>
<keyword evidence="6 8" id="KW-1133">Transmembrane helix</keyword>
<dbReference type="GO" id="GO:0140359">
    <property type="term" value="F:ABC-type transporter activity"/>
    <property type="evidence" value="ECO:0007669"/>
    <property type="project" value="InterPro"/>
</dbReference>
<dbReference type="InterPro" id="IPR003593">
    <property type="entry name" value="AAA+_ATPase"/>
</dbReference>
<feature type="transmembrane region" description="Helical" evidence="8">
    <location>
        <begin position="990"/>
        <end position="1017"/>
    </location>
</feature>
<evidence type="ECO:0000256" key="2">
    <source>
        <dbReference type="ARBA" id="ARBA00022448"/>
    </source>
</evidence>
<reference evidence="10" key="1">
    <citation type="journal article" date="2020" name="Stud. Mycol.">
        <title>101 Dothideomycetes genomes: a test case for predicting lifestyles and emergence of pathogens.</title>
        <authorList>
            <person name="Haridas S."/>
            <person name="Albert R."/>
            <person name="Binder M."/>
            <person name="Bloem J."/>
            <person name="Labutti K."/>
            <person name="Salamov A."/>
            <person name="Andreopoulos B."/>
            <person name="Baker S."/>
            <person name="Barry K."/>
            <person name="Bills G."/>
            <person name="Bluhm B."/>
            <person name="Cannon C."/>
            <person name="Castanera R."/>
            <person name="Culley D."/>
            <person name="Daum C."/>
            <person name="Ezra D."/>
            <person name="Gonzalez J."/>
            <person name="Henrissat B."/>
            <person name="Kuo A."/>
            <person name="Liang C."/>
            <person name="Lipzen A."/>
            <person name="Lutzoni F."/>
            <person name="Magnuson J."/>
            <person name="Mondo S."/>
            <person name="Nolan M."/>
            <person name="Ohm R."/>
            <person name="Pangilinan J."/>
            <person name="Park H.-J."/>
            <person name="Ramirez L."/>
            <person name="Alfaro M."/>
            <person name="Sun H."/>
            <person name="Tritt A."/>
            <person name="Yoshinaga Y."/>
            <person name="Zwiers L.-H."/>
            <person name="Turgeon B."/>
            <person name="Goodwin S."/>
            <person name="Spatafora J."/>
            <person name="Crous P."/>
            <person name="Grigoriev I."/>
        </authorList>
    </citation>
    <scope>NUCLEOTIDE SEQUENCE</scope>
    <source>
        <strain evidence="10">CBS 107.79</strain>
    </source>
</reference>
<dbReference type="Pfam" id="PF00005">
    <property type="entry name" value="ABC_tran"/>
    <property type="match status" value="2"/>
</dbReference>
<feature type="domain" description="ABC transporter" evidence="9">
    <location>
        <begin position="1"/>
        <end position="194"/>
    </location>
</feature>
<dbReference type="SMART" id="SM00382">
    <property type="entry name" value="AAA"/>
    <property type="match status" value="1"/>
</dbReference>
<dbReference type="PROSITE" id="PS50893">
    <property type="entry name" value="ABC_TRANSPORTER_2"/>
    <property type="match status" value="2"/>
</dbReference>
<feature type="transmembrane region" description="Helical" evidence="8">
    <location>
        <begin position="370"/>
        <end position="391"/>
    </location>
</feature>
<dbReference type="InterPro" id="IPR003439">
    <property type="entry name" value="ABC_transporter-like_ATP-bd"/>
</dbReference>
<feature type="transmembrane region" description="Helical" evidence="8">
    <location>
        <begin position="1064"/>
        <end position="1087"/>
    </location>
</feature>
<feature type="transmembrane region" description="Helical" evidence="8">
    <location>
        <begin position="917"/>
        <end position="937"/>
    </location>
</feature>
<evidence type="ECO:0000313" key="10">
    <source>
        <dbReference type="EMBL" id="KAF1973365.1"/>
    </source>
</evidence>
<proteinExistence type="predicted"/>
<dbReference type="GO" id="GO:0005524">
    <property type="term" value="F:ATP binding"/>
    <property type="evidence" value="ECO:0007669"/>
    <property type="project" value="UniProtKB-KW"/>
</dbReference>
<dbReference type="FunFam" id="3.40.50.300:FF:001433">
    <property type="entry name" value="ABC transporter, putative"/>
    <property type="match status" value="1"/>
</dbReference>
<evidence type="ECO:0000313" key="11">
    <source>
        <dbReference type="Proteomes" id="UP000800036"/>
    </source>
</evidence>
<dbReference type="OrthoDB" id="66620at2759"/>
<dbReference type="InterPro" id="IPR017871">
    <property type="entry name" value="ABC_transporter-like_CS"/>
</dbReference>
<protein>
    <submittedName>
        <fullName evidence="10">P-loop containing nucleoside triphosphate hydrolase protein</fullName>
    </submittedName>
</protein>
<feature type="transmembrane region" description="Helical" evidence="8">
    <location>
        <begin position="949"/>
        <end position="969"/>
    </location>
</feature>
<evidence type="ECO:0000256" key="7">
    <source>
        <dbReference type="ARBA" id="ARBA00023136"/>
    </source>
</evidence>
<organism evidence="10 11">
    <name type="scientific">Bimuria novae-zelandiae CBS 107.79</name>
    <dbReference type="NCBI Taxonomy" id="1447943"/>
    <lineage>
        <taxon>Eukaryota</taxon>
        <taxon>Fungi</taxon>
        <taxon>Dikarya</taxon>
        <taxon>Ascomycota</taxon>
        <taxon>Pezizomycotina</taxon>
        <taxon>Dothideomycetes</taxon>
        <taxon>Pleosporomycetidae</taxon>
        <taxon>Pleosporales</taxon>
        <taxon>Massarineae</taxon>
        <taxon>Didymosphaeriaceae</taxon>
        <taxon>Bimuria</taxon>
    </lineage>
</organism>
<dbReference type="FunFam" id="3.40.50.300:FF:006099">
    <property type="entry name" value="Uncharacterized protein"/>
    <property type="match status" value="1"/>
</dbReference>
<keyword evidence="4" id="KW-0547">Nucleotide-binding</keyword>